<dbReference type="RefSeq" id="WP_066200807.1">
    <property type="nucleotide sequence ID" value="NZ_CBCSAS010000056.1"/>
</dbReference>
<dbReference type="NCBIfam" id="TIGR03410">
    <property type="entry name" value="urea_trans_UrtE"/>
    <property type="match status" value="1"/>
</dbReference>
<protein>
    <submittedName>
        <fullName evidence="7">Urea ABC transporter ATP-binding subunit UrtE</fullName>
    </submittedName>
</protein>
<dbReference type="GO" id="GO:0016887">
    <property type="term" value="F:ATP hydrolysis activity"/>
    <property type="evidence" value="ECO:0007669"/>
    <property type="project" value="InterPro"/>
</dbReference>
<accession>A0A132N418</accession>
<evidence type="ECO:0000259" key="6">
    <source>
        <dbReference type="PROSITE" id="PS50893"/>
    </source>
</evidence>
<dbReference type="AlphaFoldDB" id="A0A132N418"/>
<dbReference type="InterPro" id="IPR003439">
    <property type="entry name" value="ABC_transporter-like_ATP-bd"/>
</dbReference>
<dbReference type="Pfam" id="PF00005">
    <property type="entry name" value="ABC_tran"/>
    <property type="match status" value="1"/>
</dbReference>
<keyword evidence="4 7" id="KW-0067">ATP-binding</keyword>
<dbReference type="InterPro" id="IPR003593">
    <property type="entry name" value="AAA+_ATPase"/>
</dbReference>
<dbReference type="Gene3D" id="3.40.50.300">
    <property type="entry name" value="P-loop containing nucleotide triphosphate hydrolases"/>
    <property type="match status" value="1"/>
</dbReference>
<feature type="domain" description="ABC transporter" evidence="6">
    <location>
        <begin position="2"/>
        <end position="230"/>
    </location>
</feature>
<evidence type="ECO:0000256" key="2">
    <source>
        <dbReference type="ARBA" id="ARBA00022448"/>
    </source>
</evidence>
<dbReference type="InterPro" id="IPR052156">
    <property type="entry name" value="BCAA_Transport_ATP-bd_LivF"/>
</dbReference>
<dbReference type="OrthoDB" id="9776369at2"/>
<dbReference type="Proteomes" id="UP000243024">
    <property type="component" value="Unassembled WGS sequence"/>
</dbReference>
<dbReference type="InterPro" id="IPR017780">
    <property type="entry name" value="ABC_transptr_urea_ATP-bd_UrtE"/>
</dbReference>
<keyword evidence="3" id="KW-0547">Nucleotide-binding</keyword>
<evidence type="ECO:0000256" key="3">
    <source>
        <dbReference type="ARBA" id="ARBA00022741"/>
    </source>
</evidence>
<keyword evidence="8" id="KW-1185">Reference proteome</keyword>
<organism evidence="7 8">
    <name type="scientific">Hydrogenibacillus schlegelii</name>
    <name type="common">Bacillus schlegelii</name>
    <dbReference type="NCBI Taxonomy" id="1484"/>
    <lineage>
        <taxon>Bacteria</taxon>
        <taxon>Bacillati</taxon>
        <taxon>Bacillota</taxon>
        <taxon>Bacilli</taxon>
        <taxon>Bacillales</taxon>
        <taxon>Bacillales Family X. Incertae Sedis</taxon>
        <taxon>Hydrogenibacillus</taxon>
    </lineage>
</organism>
<evidence type="ECO:0000256" key="5">
    <source>
        <dbReference type="ARBA" id="ARBA00022970"/>
    </source>
</evidence>
<keyword evidence="5" id="KW-0029">Amino-acid transport</keyword>
<comment type="similarity">
    <text evidence="1">Belongs to the ABC transporter superfamily.</text>
</comment>
<evidence type="ECO:0000313" key="7">
    <source>
        <dbReference type="EMBL" id="OAR04400.1"/>
    </source>
</evidence>
<name>A0A132N418_HYDSH</name>
<dbReference type="CDD" id="cd03224">
    <property type="entry name" value="ABC_TM1139_LivF_branched"/>
    <property type="match status" value="1"/>
</dbReference>
<keyword evidence="2" id="KW-0813">Transport</keyword>
<dbReference type="PROSITE" id="PS50893">
    <property type="entry name" value="ABC_TRANSPORTER_2"/>
    <property type="match status" value="1"/>
</dbReference>
<dbReference type="InterPro" id="IPR027417">
    <property type="entry name" value="P-loop_NTPase"/>
</dbReference>
<dbReference type="SUPFAM" id="SSF52540">
    <property type="entry name" value="P-loop containing nucleoside triphosphate hydrolases"/>
    <property type="match status" value="1"/>
</dbReference>
<dbReference type="PANTHER" id="PTHR43820:SF5">
    <property type="entry name" value="HIGH-AFFINITY BRANCHED-CHAIN AMINO ACID TRANSPORT ATP-BINDING PROTEIN"/>
    <property type="match status" value="1"/>
</dbReference>
<proteinExistence type="inferred from homology"/>
<evidence type="ECO:0000256" key="1">
    <source>
        <dbReference type="ARBA" id="ARBA00005417"/>
    </source>
</evidence>
<dbReference type="EMBL" id="JXBB01000017">
    <property type="protein sequence ID" value="OAR04400.1"/>
    <property type="molecule type" value="Genomic_DNA"/>
</dbReference>
<gene>
    <name evidence="7" type="ORF">SA87_01955</name>
</gene>
<dbReference type="GO" id="GO:0005524">
    <property type="term" value="F:ATP binding"/>
    <property type="evidence" value="ECO:0007669"/>
    <property type="project" value="UniProtKB-KW"/>
</dbReference>
<evidence type="ECO:0000313" key="8">
    <source>
        <dbReference type="Proteomes" id="UP000243024"/>
    </source>
</evidence>
<reference evidence="7 8" key="1">
    <citation type="submission" date="2015-09" db="EMBL/GenBank/DDBJ databases">
        <title>Draft genome sequence of Hydrogenibacillus schlegelii DSM 2000.</title>
        <authorList>
            <person name="Hemp J."/>
        </authorList>
    </citation>
    <scope>NUCLEOTIDE SEQUENCE [LARGE SCALE GENOMIC DNA]</scope>
    <source>
        <strain evidence="7 8">MA 48</strain>
    </source>
</reference>
<dbReference type="PANTHER" id="PTHR43820">
    <property type="entry name" value="HIGH-AFFINITY BRANCHED-CHAIN AMINO ACID TRANSPORT ATP-BINDING PROTEIN LIVF"/>
    <property type="match status" value="1"/>
</dbReference>
<dbReference type="GO" id="GO:0015807">
    <property type="term" value="P:L-amino acid transport"/>
    <property type="evidence" value="ECO:0007669"/>
    <property type="project" value="TreeGrafter"/>
</dbReference>
<dbReference type="GO" id="GO:0015658">
    <property type="term" value="F:branched-chain amino acid transmembrane transporter activity"/>
    <property type="evidence" value="ECO:0007669"/>
    <property type="project" value="TreeGrafter"/>
</dbReference>
<evidence type="ECO:0000256" key="4">
    <source>
        <dbReference type="ARBA" id="ARBA00022840"/>
    </source>
</evidence>
<dbReference type="STRING" id="1484.SA87_01955"/>
<sequence>MLAVERVTAGYGEGRVLNGVSLAVPEGRVVCLMGRNGVGKTTLLQTIIGLLPATSGAIRLGDQDLTRLPPWERARAGIGYVPQGRGIFPFLTVRENLLVGQEVGRPDPVALEEVLELFPRLRDLYHRAGGALSGGQQQQLALARALVGRPRVLLLDEPTEGIQPSIVWEIEEVLQILKARGQVAILLVEQFVDFALSLGDYYYVMERGTIVAEGATGSADPAALQEYLSV</sequence>
<dbReference type="SMART" id="SM00382">
    <property type="entry name" value="AAA"/>
    <property type="match status" value="1"/>
</dbReference>
<comment type="caution">
    <text evidence="7">The sequence shown here is derived from an EMBL/GenBank/DDBJ whole genome shotgun (WGS) entry which is preliminary data.</text>
</comment>